<feature type="region of interest" description="Disordered" evidence="1">
    <location>
        <begin position="1088"/>
        <end position="1116"/>
    </location>
</feature>
<dbReference type="InterPro" id="IPR011990">
    <property type="entry name" value="TPR-like_helical_dom_sf"/>
</dbReference>
<organism evidence="2 3">
    <name type="scientific">Paraburkholderia unamae</name>
    <dbReference type="NCBI Taxonomy" id="219649"/>
    <lineage>
        <taxon>Bacteria</taxon>
        <taxon>Pseudomonadati</taxon>
        <taxon>Pseudomonadota</taxon>
        <taxon>Betaproteobacteria</taxon>
        <taxon>Burkholderiales</taxon>
        <taxon>Burkholderiaceae</taxon>
        <taxon>Paraburkholderia</taxon>
    </lineage>
</organism>
<dbReference type="Gene3D" id="1.25.40.10">
    <property type="entry name" value="Tetratricopeptide repeat domain"/>
    <property type="match status" value="2"/>
</dbReference>
<comment type="caution">
    <text evidence="2">The sequence shown here is derived from an EMBL/GenBank/DDBJ whole genome shotgun (WGS) entry which is preliminary data.</text>
</comment>
<keyword evidence="3" id="KW-1185">Reference proteome</keyword>
<sequence length="1128" mass="126417">MLENLAKNLGAYDSSLLQAVAAPISSPWPEAPKESIAGKLNETDRLLRIGTIDKAQSILDSLEFGLDDATPHEQAEYWYCRGRLATWVGNKQRAVTCHQKACELTNDLPRYVIAWSEAQLAVQGVAGTEVDSEAIKSRLKSQDPETQAMLARVLAAEAKFENAFGILARLDRTVALPTLGIIASMQDRHEDVVSLSDEGLAQSDVSPRHQQLFLILRARALFSLAMPADVRNAGDYVIAAWSGPATIESSLLQRSWNDIAESVRLLKEAGWPSNVEYIADIWGATALMLGRAKEQLQLAKEAATARPHLEVVQRALELIAVNVADYPTALAANERQPASSEQAFRRIGILHQAKAHRQCLETMEAGLDELPQDHLLYPVSLCLSVLSADRLLLNERVQPLLARLEQRDEWKEHLAVLKYFRAVGDNALSREPPLRELQADYHRLNRPLTIALQLFHVLDAGDLVQAAECVQVAERIREFQQISLEGEFQLAQAHVTLRNWSNLLAVADRAISKFDHIGRFLAIRALALDKLGLSSDALHELRRLLDSGVSDELATNTYVNIVTRSGFIDEALELVERLLGEETDRNRRLDCMRLLFNLLQAKEPRSKRAIDIAWTMGQLVDRNDEYAEGQFLSMFLTATIGVEDRGEPARAIEFNERLTRFVERWPDSKILRRGSLPENASGEDLMAMLKQVLGDPEAPNPAREKMVRQLSRGELPVPFSWRPRLVHQNVRDDGELWEMGKRSKRDAHQYHLQMIMGQWVERSFHELVTGIPLLDLTALFVLQDLELFDTLFAIFPKIAVSQALLIEIRERASTLANPWSQPRYARLVQELKNRFQNIQQPVSSMSADEQGPKQHLLSEDMSLLVEDGRYFIYSDDAALRLYVSKTDSALSGFCTFDLLRRADELELLTPKQIGEKLGLLCMWNVGIVITPRYLIASLPDSVGRATRVGQAVDAIIASRACSAILEGLWNIRKKYAEIATHVGLLLAALVANENNSLTTIAAIVGVWHGKAKLRTDAGNLTPVQRLALLIAETAMHPGLTSERSYKRLWEVYIAIVELQYGDQMDESKEKSAIETMAQISAELDSMDEHKNKSKEHGQTMRKGLPSGTADEEHFTRGYQRAIANKLNK</sequence>
<dbReference type="SUPFAM" id="SSF48452">
    <property type="entry name" value="TPR-like"/>
    <property type="match status" value="1"/>
</dbReference>
<feature type="compositionally biased region" description="Basic and acidic residues" evidence="1">
    <location>
        <begin position="1088"/>
        <end position="1098"/>
    </location>
</feature>
<evidence type="ECO:0008006" key="4">
    <source>
        <dbReference type="Google" id="ProtNLM"/>
    </source>
</evidence>
<reference evidence="2 3" key="1">
    <citation type="submission" date="2018-05" db="EMBL/GenBank/DDBJ databases">
        <title>Genomic Encyclopedia of Type Strains, Phase IV (KMG-V): Genome sequencing to study the core and pangenomes of soil and plant-associated prokaryotes.</title>
        <authorList>
            <person name="Whitman W."/>
        </authorList>
    </citation>
    <scope>NUCLEOTIDE SEQUENCE [LARGE SCALE GENOMIC DNA]</scope>
    <source>
        <strain evidence="2 3">SCZa-39</strain>
    </source>
</reference>
<evidence type="ECO:0000313" key="3">
    <source>
        <dbReference type="Proteomes" id="UP000245712"/>
    </source>
</evidence>
<dbReference type="Proteomes" id="UP000245712">
    <property type="component" value="Unassembled WGS sequence"/>
</dbReference>
<evidence type="ECO:0000313" key="2">
    <source>
        <dbReference type="EMBL" id="PVX82419.1"/>
    </source>
</evidence>
<protein>
    <recommendedName>
        <fullName evidence="4">Tetratricopeptide repeat protein</fullName>
    </recommendedName>
</protein>
<proteinExistence type="predicted"/>
<evidence type="ECO:0000256" key="1">
    <source>
        <dbReference type="SAM" id="MobiDB-lite"/>
    </source>
</evidence>
<dbReference type="EMBL" id="QEOB01000009">
    <property type="protein sequence ID" value="PVX82419.1"/>
    <property type="molecule type" value="Genomic_DNA"/>
</dbReference>
<gene>
    <name evidence="2" type="ORF">C7402_109273</name>
</gene>
<name>A0ABX5KN94_9BURK</name>
<accession>A0ABX5KN94</accession>